<protein>
    <submittedName>
        <fullName evidence="3">General secretory system II protein E domain protein</fullName>
    </submittedName>
</protein>
<keyword evidence="4" id="KW-1185">Reference proteome</keyword>
<feature type="domain" description="Type II secretion system protein GspE N-terminal" evidence="2">
    <location>
        <begin position="64"/>
        <end position="143"/>
    </location>
</feature>
<dbReference type="InterPro" id="IPR037257">
    <property type="entry name" value="T2SS_E_N_sf"/>
</dbReference>
<sequence>MRTRLGELLLRAGACTPAAIRDALENQVIFGGRLGTNLLELGAVDEGALARALGQQHGVPALSGEVRLEPEAVAVLRAEVADRCDVVPFLLAGRRLAVLAVDPSDLRVLDEVAFAAGREVHALVAPEARVWALLRRAYGIERQLRGIEVDFDSVRRAAGPARVAPAAPSGTPGSPGSPAADLMTEDDFDAVYGRTGAFALAGAAPARAAGEELPELPEEAILELEPADEVAAPPPEVLAALSGRAGHAPPARLVPAAPARPGPEPSPLDFREAVRFLEGVEERGAIARTVLRHARSRFRRALLLTIQHGAARGWAGMGDGVSADAVRRLRLPLGAPGIVDTVVRTRAHFLGPIPKTEANVLLLKRLGGGVPANALVLPILARGRVVNVFYADAGRGGLVDAGAVGELLILATRISQSYEALLARVR</sequence>
<proteinExistence type="predicted"/>
<dbReference type="EMBL" id="CP001359">
    <property type="protein sequence ID" value="ACL64691.1"/>
    <property type="molecule type" value="Genomic_DNA"/>
</dbReference>
<evidence type="ECO:0000313" key="4">
    <source>
        <dbReference type="Proteomes" id="UP000007089"/>
    </source>
</evidence>
<dbReference type="Gene3D" id="3.30.450.40">
    <property type="match status" value="1"/>
</dbReference>
<dbReference type="Gene3D" id="3.30.300.160">
    <property type="entry name" value="Type II secretion system, protein E, N-terminal domain"/>
    <property type="match status" value="1"/>
</dbReference>
<gene>
    <name evidence="3" type="ordered locus">A2cp1_1347</name>
</gene>
<feature type="region of interest" description="Disordered" evidence="1">
    <location>
        <begin position="161"/>
        <end position="180"/>
    </location>
</feature>
<dbReference type="SUPFAM" id="SSF160246">
    <property type="entry name" value="EspE N-terminal domain-like"/>
    <property type="match status" value="1"/>
</dbReference>
<evidence type="ECO:0000313" key="3">
    <source>
        <dbReference type="EMBL" id="ACL64691.1"/>
    </source>
</evidence>
<dbReference type="AlphaFoldDB" id="B8JGM0"/>
<dbReference type="RefSeq" id="WP_012632663.1">
    <property type="nucleotide sequence ID" value="NC_011891.1"/>
</dbReference>
<dbReference type="Pfam" id="PF05157">
    <property type="entry name" value="MshEN"/>
    <property type="match status" value="1"/>
</dbReference>
<dbReference type="InterPro" id="IPR007831">
    <property type="entry name" value="T2SS_GspE_N"/>
</dbReference>
<accession>B8JGM0</accession>
<organism evidence="3 4">
    <name type="scientific">Anaeromyxobacter dehalogenans (strain ATCC BAA-258 / DSM 21875 / 2CP-1)</name>
    <dbReference type="NCBI Taxonomy" id="455488"/>
    <lineage>
        <taxon>Bacteria</taxon>
        <taxon>Pseudomonadati</taxon>
        <taxon>Myxococcota</taxon>
        <taxon>Myxococcia</taxon>
        <taxon>Myxococcales</taxon>
        <taxon>Cystobacterineae</taxon>
        <taxon>Anaeromyxobacteraceae</taxon>
        <taxon>Anaeromyxobacter</taxon>
    </lineage>
</organism>
<name>B8JGM0_ANAD2</name>
<dbReference type="InterPro" id="IPR029016">
    <property type="entry name" value="GAF-like_dom_sf"/>
</dbReference>
<evidence type="ECO:0000259" key="2">
    <source>
        <dbReference type="Pfam" id="PF05157"/>
    </source>
</evidence>
<dbReference type="Proteomes" id="UP000007089">
    <property type="component" value="Chromosome"/>
</dbReference>
<dbReference type="KEGG" id="acp:A2cp1_1347"/>
<dbReference type="HOGENOM" id="CLU_032809_0_0_7"/>
<evidence type="ECO:0000256" key="1">
    <source>
        <dbReference type="SAM" id="MobiDB-lite"/>
    </source>
</evidence>
<reference evidence="3" key="1">
    <citation type="submission" date="2009-01" db="EMBL/GenBank/DDBJ databases">
        <title>Complete sequence of Anaeromyxobacter dehalogenans 2CP-1.</title>
        <authorList>
            <consortium name="US DOE Joint Genome Institute"/>
            <person name="Lucas S."/>
            <person name="Copeland A."/>
            <person name="Lapidus A."/>
            <person name="Glavina del Rio T."/>
            <person name="Dalin E."/>
            <person name="Tice H."/>
            <person name="Bruce D."/>
            <person name="Goodwin L."/>
            <person name="Pitluck S."/>
            <person name="Saunders E."/>
            <person name="Brettin T."/>
            <person name="Detter J.C."/>
            <person name="Han C."/>
            <person name="Larimer F."/>
            <person name="Land M."/>
            <person name="Hauser L."/>
            <person name="Kyrpides N."/>
            <person name="Ovchinnikova G."/>
            <person name="Beliaev A.S."/>
            <person name="Richardson P."/>
        </authorList>
    </citation>
    <scope>NUCLEOTIDE SEQUENCE</scope>
    <source>
        <strain evidence="3">2CP-1</strain>
    </source>
</reference>